<dbReference type="Proteomes" id="UP000762676">
    <property type="component" value="Unassembled WGS sequence"/>
</dbReference>
<organism evidence="1 2">
    <name type="scientific">Elysia marginata</name>
    <dbReference type="NCBI Taxonomy" id="1093978"/>
    <lineage>
        <taxon>Eukaryota</taxon>
        <taxon>Metazoa</taxon>
        <taxon>Spiralia</taxon>
        <taxon>Lophotrochozoa</taxon>
        <taxon>Mollusca</taxon>
        <taxon>Gastropoda</taxon>
        <taxon>Heterobranchia</taxon>
        <taxon>Euthyneura</taxon>
        <taxon>Panpulmonata</taxon>
        <taxon>Sacoglossa</taxon>
        <taxon>Placobranchoidea</taxon>
        <taxon>Plakobranchidae</taxon>
        <taxon>Elysia</taxon>
    </lineage>
</organism>
<evidence type="ECO:0000313" key="1">
    <source>
        <dbReference type="EMBL" id="GFS06492.1"/>
    </source>
</evidence>
<accession>A0AAV4IBT9</accession>
<proteinExistence type="predicted"/>
<keyword evidence="2" id="KW-1185">Reference proteome</keyword>
<dbReference type="AlphaFoldDB" id="A0AAV4IBT9"/>
<dbReference type="EMBL" id="BMAT01006112">
    <property type="protein sequence ID" value="GFS06492.1"/>
    <property type="molecule type" value="Genomic_DNA"/>
</dbReference>
<reference evidence="1 2" key="1">
    <citation type="journal article" date="2021" name="Elife">
        <title>Chloroplast acquisition without the gene transfer in kleptoplastic sea slugs, Plakobranchus ocellatus.</title>
        <authorList>
            <person name="Maeda T."/>
            <person name="Takahashi S."/>
            <person name="Yoshida T."/>
            <person name="Shimamura S."/>
            <person name="Takaki Y."/>
            <person name="Nagai Y."/>
            <person name="Toyoda A."/>
            <person name="Suzuki Y."/>
            <person name="Arimoto A."/>
            <person name="Ishii H."/>
            <person name="Satoh N."/>
            <person name="Nishiyama T."/>
            <person name="Hasebe M."/>
            <person name="Maruyama T."/>
            <person name="Minagawa J."/>
            <person name="Obokata J."/>
            <person name="Shigenobu S."/>
        </authorList>
    </citation>
    <scope>NUCLEOTIDE SEQUENCE [LARGE SCALE GENOMIC DNA]</scope>
</reference>
<sequence>MSEPQSSVPPDFTTIPDLPDESKYLHQILQPFSFFAVAKTSQILSSLSIMGQEDINSLMELKVKILQQNECQTSPDGLASEKFVRKFWVFQQKWGL</sequence>
<comment type="caution">
    <text evidence="1">The sequence shown here is derived from an EMBL/GenBank/DDBJ whole genome shotgun (WGS) entry which is preliminary data.</text>
</comment>
<protein>
    <submittedName>
        <fullName evidence="1">Uncharacterized protein</fullName>
    </submittedName>
</protein>
<evidence type="ECO:0000313" key="2">
    <source>
        <dbReference type="Proteomes" id="UP000762676"/>
    </source>
</evidence>
<name>A0AAV4IBT9_9GAST</name>
<gene>
    <name evidence="1" type="ORF">ElyMa_002966500</name>
</gene>